<keyword evidence="6" id="KW-1185">Reference proteome</keyword>
<feature type="region of interest" description="Disordered" evidence="3">
    <location>
        <begin position="595"/>
        <end position="617"/>
    </location>
</feature>
<feature type="compositionally biased region" description="Low complexity" evidence="3">
    <location>
        <begin position="468"/>
        <end position="532"/>
    </location>
</feature>
<dbReference type="Proteomes" id="UP000242877">
    <property type="component" value="Unassembled WGS sequence"/>
</dbReference>
<gene>
    <name evidence="5" type="ORF">AAP_01285</name>
</gene>
<dbReference type="VEuPathDB" id="FungiDB:AAP_01285"/>
<accession>A0A168BQQ4</accession>
<feature type="domain" description="RRM" evidence="4">
    <location>
        <begin position="264"/>
        <end position="371"/>
    </location>
</feature>
<dbReference type="InterPro" id="IPR035979">
    <property type="entry name" value="RBD_domain_sf"/>
</dbReference>
<feature type="region of interest" description="Disordered" evidence="3">
    <location>
        <begin position="92"/>
        <end position="160"/>
    </location>
</feature>
<organism evidence="5 6">
    <name type="scientific">Ascosphaera apis ARSEF 7405</name>
    <dbReference type="NCBI Taxonomy" id="392613"/>
    <lineage>
        <taxon>Eukaryota</taxon>
        <taxon>Fungi</taxon>
        <taxon>Dikarya</taxon>
        <taxon>Ascomycota</taxon>
        <taxon>Pezizomycotina</taxon>
        <taxon>Eurotiomycetes</taxon>
        <taxon>Eurotiomycetidae</taxon>
        <taxon>Onygenales</taxon>
        <taxon>Ascosphaeraceae</taxon>
        <taxon>Ascosphaera</taxon>
    </lineage>
</organism>
<dbReference type="EMBL" id="AZGZ01000004">
    <property type="protein sequence ID" value="KZZ95609.1"/>
    <property type="molecule type" value="Genomic_DNA"/>
</dbReference>
<dbReference type="PANTHER" id="PTHR23189">
    <property type="entry name" value="RNA RECOGNITION MOTIF-CONTAINING"/>
    <property type="match status" value="1"/>
</dbReference>
<evidence type="ECO:0000256" key="1">
    <source>
        <dbReference type="ARBA" id="ARBA00022884"/>
    </source>
</evidence>
<evidence type="ECO:0000313" key="6">
    <source>
        <dbReference type="Proteomes" id="UP000242877"/>
    </source>
</evidence>
<feature type="compositionally biased region" description="Low complexity" evidence="3">
    <location>
        <begin position="99"/>
        <end position="108"/>
    </location>
</feature>
<dbReference type="OrthoDB" id="417481at2759"/>
<dbReference type="InterPro" id="IPR012677">
    <property type="entry name" value="Nucleotide-bd_a/b_plait_sf"/>
</dbReference>
<comment type="caution">
    <text evidence="5">The sequence shown here is derived from an EMBL/GenBank/DDBJ whole genome shotgun (WGS) entry which is preliminary data.</text>
</comment>
<feature type="region of interest" description="Disordered" evidence="3">
    <location>
        <begin position="434"/>
        <end position="547"/>
    </location>
</feature>
<evidence type="ECO:0000313" key="5">
    <source>
        <dbReference type="EMBL" id="KZZ95609.1"/>
    </source>
</evidence>
<proteinExistence type="predicted"/>
<dbReference type="InterPro" id="IPR034862">
    <property type="entry name" value="Fungal_Mei2-like_RRM3"/>
</dbReference>
<dbReference type="CDD" id="cd12532">
    <property type="entry name" value="RRM3_MEI2_fungi"/>
    <property type="match status" value="1"/>
</dbReference>
<sequence length="617" mass="66386">MAGAGGMGFSLPSNDFLTAGSGLELGQMVKLSPTGRTTIPVSQSDIWYGGSPTRLNRPGGVSSGFGLGMSMDDASNSNCSFSGSTLNIMPFDRRGGDGSASSSTTLSAWGRPRHESMSNMLSLTSAGNGNNNCGPPQNVPQQQQQAQPPSNASGTSIHIPNSTLSMMRYRESMGMMNMNNSNSGCGGQCQHVHNQQVMGPPAHQHYQRHDHHMQHGGSNCLSSGGGSHNNGRLGNHHRAGSNGNSNHQNHVDIEKIRRGQDVRTTIMLRNIPNKIDQMMLKEIVDETSFGKYDFMYLRIDFANNCNVGYAFINFEDPIDIIDFASARAGKTWYIQRLLQYSGAKVQQTNQRIANRNCFNSDKIAEISYATIQGKDCLVQKFRNSSVMLEHPSFRPKIFHTGTGPLASTEDVFPPPDNPSKMRRSVENAEHVGLFAPRVGQQFRDEQRRRRSQYDRGTTAAEREIYPLSGNNGSNNNSSTSTMSMHMSMSNMSGMSTTTSTNASSGNNSSCPWTPQSHHGPHGSSTGPSSSSSAMTFSPHRRGNTMNAGGMASIAEMQVVNGSPTFYGAGDNSQLSMSPTLMSPSAKAMGAGNGSGAGMGQHGGNADNGLQNVWGDRW</sequence>
<feature type="region of interest" description="Disordered" evidence="3">
    <location>
        <begin position="34"/>
        <end position="55"/>
    </location>
</feature>
<reference evidence="5 6" key="1">
    <citation type="journal article" date="2016" name="Genome Biol. Evol.">
        <title>Divergent and convergent evolution of fungal pathogenicity.</title>
        <authorList>
            <person name="Shang Y."/>
            <person name="Xiao G."/>
            <person name="Zheng P."/>
            <person name="Cen K."/>
            <person name="Zhan S."/>
            <person name="Wang C."/>
        </authorList>
    </citation>
    <scope>NUCLEOTIDE SEQUENCE [LARGE SCALE GENOMIC DNA]</scope>
    <source>
        <strain evidence="5 6">ARSEF 7405</strain>
    </source>
</reference>
<dbReference type="InterPro" id="IPR000504">
    <property type="entry name" value="RRM_dom"/>
</dbReference>
<dbReference type="Pfam" id="PF04059">
    <property type="entry name" value="RRM_2"/>
    <property type="match status" value="1"/>
</dbReference>
<dbReference type="PROSITE" id="PS50102">
    <property type="entry name" value="RRM"/>
    <property type="match status" value="1"/>
</dbReference>
<feature type="compositionally biased region" description="Basic and acidic residues" evidence="3">
    <location>
        <begin position="442"/>
        <end position="453"/>
    </location>
</feature>
<evidence type="ECO:0000259" key="4">
    <source>
        <dbReference type="PROSITE" id="PS50102"/>
    </source>
</evidence>
<dbReference type="SUPFAM" id="SSF54928">
    <property type="entry name" value="RNA-binding domain, RBD"/>
    <property type="match status" value="1"/>
</dbReference>
<name>A0A168BQQ4_9EURO</name>
<dbReference type="GO" id="GO:0003723">
    <property type="term" value="F:RNA binding"/>
    <property type="evidence" value="ECO:0007669"/>
    <property type="project" value="UniProtKB-UniRule"/>
</dbReference>
<feature type="compositionally biased region" description="Low complexity" evidence="3">
    <location>
        <begin position="125"/>
        <end position="153"/>
    </location>
</feature>
<dbReference type="AlphaFoldDB" id="A0A168BQQ4"/>
<feature type="region of interest" description="Disordered" evidence="3">
    <location>
        <begin position="211"/>
        <end position="248"/>
    </location>
</feature>
<feature type="compositionally biased region" description="Polar residues" evidence="3">
    <location>
        <begin position="34"/>
        <end position="45"/>
    </location>
</feature>
<dbReference type="Gene3D" id="3.30.70.330">
    <property type="match status" value="1"/>
</dbReference>
<evidence type="ECO:0000256" key="2">
    <source>
        <dbReference type="PROSITE-ProRule" id="PRU00176"/>
    </source>
</evidence>
<dbReference type="InterPro" id="IPR007201">
    <property type="entry name" value="Mei2-like_Rrm_C"/>
</dbReference>
<protein>
    <submittedName>
        <fullName evidence="5">Meiosis protein MEI2</fullName>
    </submittedName>
</protein>
<evidence type="ECO:0000256" key="3">
    <source>
        <dbReference type="SAM" id="MobiDB-lite"/>
    </source>
</evidence>
<keyword evidence="1 2" id="KW-0694">RNA-binding</keyword>